<dbReference type="SMART" id="SM00906">
    <property type="entry name" value="Fungal_trans"/>
    <property type="match status" value="1"/>
</dbReference>
<feature type="domain" description="Zn(2)-C6 fungal-type" evidence="9">
    <location>
        <begin position="19"/>
        <end position="48"/>
    </location>
</feature>
<evidence type="ECO:0000256" key="6">
    <source>
        <dbReference type="ARBA" id="ARBA00023163"/>
    </source>
</evidence>
<feature type="compositionally biased region" description="Basic and acidic residues" evidence="8">
    <location>
        <begin position="637"/>
        <end position="654"/>
    </location>
</feature>
<evidence type="ECO:0000256" key="1">
    <source>
        <dbReference type="ARBA" id="ARBA00004123"/>
    </source>
</evidence>
<dbReference type="PANTHER" id="PTHR31313">
    <property type="entry name" value="TY1 ENHANCER ACTIVATOR"/>
    <property type="match status" value="1"/>
</dbReference>
<dbReference type="InterPro" id="IPR051615">
    <property type="entry name" value="Transcr_Regulatory_Elem"/>
</dbReference>
<dbReference type="Pfam" id="PF04082">
    <property type="entry name" value="Fungal_trans"/>
    <property type="match status" value="1"/>
</dbReference>
<keyword evidence="7" id="KW-0539">Nucleus</keyword>
<evidence type="ECO:0000259" key="9">
    <source>
        <dbReference type="PROSITE" id="PS50048"/>
    </source>
</evidence>
<dbReference type="SMART" id="SM00066">
    <property type="entry name" value="GAL4"/>
    <property type="match status" value="1"/>
</dbReference>
<organism evidence="10">
    <name type="scientific">Bionectria ochroleuca</name>
    <name type="common">Gliocladium roseum</name>
    <dbReference type="NCBI Taxonomy" id="29856"/>
    <lineage>
        <taxon>Eukaryota</taxon>
        <taxon>Fungi</taxon>
        <taxon>Dikarya</taxon>
        <taxon>Ascomycota</taxon>
        <taxon>Pezizomycotina</taxon>
        <taxon>Sordariomycetes</taxon>
        <taxon>Hypocreomycetidae</taxon>
        <taxon>Hypocreales</taxon>
        <taxon>Bionectriaceae</taxon>
        <taxon>Clonostachys</taxon>
    </lineage>
</organism>
<dbReference type="InterPro" id="IPR001138">
    <property type="entry name" value="Zn2Cys6_DnaBD"/>
</dbReference>
<evidence type="ECO:0000313" key="10">
    <source>
        <dbReference type="EMBL" id="CEO54106.1"/>
    </source>
</evidence>
<dbReference type="SUPFAM" id="SSF57701">
    <property type="entry name" value="Zn2/Cys6 DNA-binding domain"/>
    <property type="match status" value="1"/>
</dbReference>
<keyword evidence="4" id="KW-0805">Transcription regulation</keyword>
<keyword evidence="5" id="KW-0238">DNA-binding</keyword>
<dbReference type="Pfam" id="PF00172">
    <property type="entry name" value="Zn_clus"/>
    <property type="match status" value="1"/>
</dbReference>
<dbReference type="PROSITE" id="PS00463">
    <property type="entry name" value="ZN2_CY6_FUNGAL_1"/>
    <property type="match status" value="1"/>
</dbReference>
<dbReference type="GO" id="GO:0003677">
    <property type="term" value="F:DNA binding"/>
    <property type="evidence" value="ECO:0007669"/>
    <property type="project" value="UniProtKB-KW"/>
</dbReference>
<protein>
    <recommendedName>
        <fullName evidence="9">Zn(2)-C6 fungal-type domain-containing protein</fullName>
    </recommendedName>
</protein>
<dbReference type="GO" id="GO:0000981">
    <property type="term" value="F:DNA-binding transcription factor activity, RNA polymerase II-specific"/>
    <property type="evidence" value="ECO:0007669"/>
    <property type="project" value="InterPro"/>
</dbReference>
<dbReference type="AlphaFoldDB" id="A0A0B7KHA8"/>
<dbReference type="GO" id="GO:0008270">
    <property type="term" value="F:zinc ion binding"/>
    <property type="evidence" value="ECO:0007669"/>
    <property type="project" value="InterPro"/>
</dbReference>
<keyword evidence="3" id="KW-0862">Zinc</keyword>
<reference evidence="10" key="1">
    <citation type="submission" date="2015-01" db="EMBL/GenBank/DDBJ databases">
        <authorList>
            <person name="Durling Mikael"/>
        </authorList>
    </citation>
    <scope>NUCLEOTIDE SEQUENCE</scope>
</reference>
<evidence type="ECO:0000256" key="8">
    <source>
        <dbReference type="SAM" id="MobiDB-lite"/>
    </source>
</evidence>
<comment type="subcellular location">
    <subcellularLocation>
        <location evidence="1">Nucleus</location>
    </subcellularLocation>
</comment>
<dbReference type="Gene3D" id="4.10.240.10">
    <property type="entry name" value="Zn(2)-C6 fungal-type DNA-binding domain"/>
    <property type="match status" value="1"/>
</dbReference>
<name>A0A0B7KHA8_BIOOC</name>
<sequence>MPSQPATPTRKRKLRVSAACDFCRRRKLRCDAEAQCENCRQRGEDCTYAAREKKARPSNARIHKLEEENARLRQSLQHPQDALEETQVVIAADTISNHDQGIGSYDQPAYEEHEPVDTDHSSGPVVSQPVIHASSEPPQEVAFHGPSSVMFNMPKKQQQLSPSSMTQIKNQLLADATRQRQMEVVNLNNDSLDFDGVSPDLGMRLLSLFWNRQYYSGTIVYRPAFMRDMACGGRYFSKLLLNAIYFGASKSLTRPEDVESSGPSGQRGWSFRNKFDSYLHASNSEALWRSEVTTIQALLIVSDALFTWCDERSLSWHYMGIAVNMIVDLGIHVDGSAGLRSKECCSPEDIEVYRRLFWSAYAFDKVQSIYQGRPSRLKDIDNSVPILFLDEYEEYELFNTLTYSATPEQLSRPTYAVSTFRELCQLSIIMDRIIQSIYSEKSSSTNPAELSSTLQSIQAALENWQMSLPSHLSIQLDSPAITSVLPHTLSLLSMYNSMVILLHRPFVSDGHLQSTSSGAGQAFSYCATAALEIDKILQLYQEHFCMSTTPYFVSYATYVSATIHVRIAAQRQSDSSAHKCLQRCLDALGEHQTICHAPRQTIRILKGLILRLGVKTHHIPEPVSLDCSKLAASTRERLTQTPRIEDRQHLRSPPDSRSGIGEDNSVPGFMDLDIDEVMRSFAMNSTDPMLPSTIEGQALPALENLEEGESNLDIDSFLSFDPLFGFNNLF</sequence>
<evidence type="ECO:0000256" key="2">
    <source>
        <dbReference type="ARBA" id="ARBA00022723"/>
    </source>
</evidence>
<keyword evidence="6" id="KW-0804">Transcription</keyword>
<evidence type="ECO:0000256" key="5">
    <source>
        <dbReference type="ARBA" id="ARBA00023125"/>
    </source>
</evidence>
<dbReference type="PROSITE" id="PS50048">
    <property type="entry name" value="ZN2_CY6_FUNGAL_2"/>
    <property type="match status" value="1"/>
</dbReference>
<dbReference type="GO" id="GO:0006351">
    <property type="term" value="P:DNA-templated transcription"/>
    <property type="evidence" value="ECO:0007669"/>
    <property type="project" value="InterPro"/>
</dbReference>
<dbReference type="CDD" id="cd00067">
    <property type="entry name" value="GAL4"/>
    <property type="match status" value="1"/>
</dbReference>
<evidence type="ECO:0000256" key="3">
    <source>
        <dbReference type="ARBA" id="ARBA00022833"/>
    </source>
</evidence>
<dbReference type="InterPro" id="IPR036864">
    <property type="entry name" value="Zn2-C6_fun-type_DNA-bd_sf"/>
</dbReference>
<dbReference type="CDD" id="cd12148">
    <property type="entry name" value="fungal_TF_MHR"/>
    <property type="match status" value="1"/>
</dbReference>
<dbReference type="GO" id="GO:0005634">
    <property type="term" value="C:nucleus"/>
    <property type="evidence" value="ECO:0007669"/>
    <property type="project" value="UniProtKB-SubCell"/>
</dbReference>
<accession>A0A0B7KHA8</accession>
<evidence type="ECO:0000256" key="7">
    <source>
        <dbReference type="ARBA" id="ARBA00023242"/>
    </source>
</evidence>
<dbReference type="EMBL" id="CDPU01000040">
    <property type="protein sequence ID" value="CEO54106.1"/>
    <property type="molecule type" value="Genomic_DNA"/>
</dbReference>
<keyword evidence="2" id="KW-0479">Metal-binding</keyword>
<feature type="region of interest" description="Disordered" evidence="8">
    <location>
        <begin position="637"/>
        <end position="668"/>
    </location>
</feature>
<dbReference type="InterPro" id="IPR007219">
    <property type="entry name" value="XnlR_reg_dom"/>
</dbReference>
<gene>
    <name evidence="10" type="ORF">BN869_000010164_1</name>
</gene>
<proteinExistence type="predicted"/>
<dbReference type="PANTHER" id="PTHR31313:SF86">
    <property type="entry name" value="ZN(2)-C6 FUNGAL-TYPE DOMAIN-CONTAINING PROTEIN"/>
    <property type="match status" value="1"/>
</dbReference>
<evidence type="ECO:0000256" key="4">
    <source>
        <dbReference type="ARBA" id="ARBA00023015"/>
    </source>
</evidence>